<organism evidence="2 3">
    <name type="scientific">Necator americanus</name>
    <name type="common">Human hookworm</name>
    <dbReference type="NCBI Taxonomy" id="51031"/>
    <lineage>
        <taxon>Eukaryota</taxon>
        <taxon>Metazoa</taxon>
        <taxon>Ecdysozoa</taxon>
        <taxon>Nematoda</taxon>
        <taxon>Chromadorea</taxon>
        <taxon>Rhabditida</taxon>
        <taxon>Rhabditina</taxon>
        <taxon>Rhabditomorpha</taxon>
        <taxon>Strongyloidea</taxon>
        <taxon>Ancylostomatidae</taxon>
        <taxon>Bunostominae</taxon>
        <taxon>Necator</taxon>
    </lineage>
</organism>
<proteinExistence type="predicted"/>
<dbReference type="EMBL" id="KI659997">
    <property type="protein sequence ID" value="ETN78279.1"/>
    <property type="molecule type" value="Genomic_DNA"/>
</dbReference>
<gene>
    <name evidence="2" type="ORF">NECAME_10476</name>
</gene>
<name>W2T9N3_NECAM</name>
<evidence type="ECO:0000256" key="1">
    <source>
        <dbReference type="SAM" id="MobiDB-lite"/>
    </source>
</evidence>
<accession>W2T9N3</accession>
<dbReference type="Proteomes" id="UP000053676">
    <property type="component" value="Unassembled WGS sequence"/>
</dbReference>
<protein>
    <submittedName>
        <fullName evidence="2">Uncharacterized protein</fullName>
    </submittedName>
</protein>
<dbReference type="AlphaFoldDB" id="W2T9N3"/>
<feature type="region of interest" description="Disordered" evidence="1">
    <location>
        <begin position="1"/>
        <end position="24"/>
    </location>
</feature>
<evidence type="ECO:0000313" key="2">
    <source>
        <dbReference type="EMBL" id="ETN78279.1"/>
    </source>
</evidence>
<keyword evidence="3" id="KW-1185">Reference proteome</keyword>
<dbReference type="KEGG" id="nai:NECAME_10476"/>
<reference evidence="3" key="1">
    <citation type="journal article" date="2014" name="Nat. Genet.">
        <title>Genome of the human hookworm Necator americanus.</title>
        <authorList>
            <person name="Tang Y.T."/>
            <person name="Gao X."/>
            <person name="Rosa B.A."/>
            <person name="Abubucker S."/>
            <person name="Hallsworth-Pepin K."/>
            <person name="Martin J."/>
            <person name="Tyagi R."/>
            <person name="Heizer E."/>
            <person name="Zhang X."/>
            <person name="Bhonagiri-Palsikar V."/>
            <person name="Minx P."/>
            <person name="Warren W.C."/>
            <person name="Wang Q."/>
            <person name="Zhan B."/>
            <person name="Hotez P.J."/>
            <person name="Sternberg P.W."/>
            <person name="Dougall A."/>
            <person name="Gaze S.T."/>
            <person name="Mulvenna J."/>
            <person name="Sotillo J."/>
            <person name="Ranganathan S."/>
            <person name="Rabelo E.M."/>
            <person name="Wilson R.K."/>
            <person name="Felgner P.L."/>
            <person name="Bethony J."/>
            <person name="Hawdon J.M."/>
            <person name="Gasser R.B."/>
            <person name="Loukas A."/>
            <person name="Mitreva M."/>
        </authorList>
    </citation>
    <scope>NUCLEOTIDE SEQUENCE [LARGE SCALE GENOMIC DNA]</scope>
</reference>
<evidence type="ECO:0000313" key="3">
    <source>
        <dbReference type="Proteomes" id="UP000053676"/>
    </source>
</evidence>
<sequence length="61" mass="6909">MESGFDDDEFQHKSKPHKTGTAETGFLRRFCGDRGVFAAQPPPTTIDSGPRRFTITYWMNA</sequence>